<accession>A0A550CZS5</accession>
<organism evidence="1 2">
    <name type="scientific">Schizophyllum amplum</name>
    <dbReference type="NCBI Taxonomy" id="97359"/>
    <lineage>
        <taxon>Eukaryota</taxon>
        <taxon>Fungi</taxon>
        <taxon>Dikarya</taxon>
        <taxon>Basidiomycota</taxon>
        <taxon>Agaricomycotina</taxon>
        <taxon>Agaricomycetes</taxon>
        <taxon>Agaricomycetidae</taxon>
        <taxon>Agaricales</taxon>
        <taxon>Schizophyllaceae</taxon>
        <taxon>Schizophyllum</taxon>
    </lineage>
</organism>
<sequence length="156" mass="16706">MLHFPPRCRPYECHTLERVSTKAGAPLRRIKGSHASFCDHGDDGMVFVDEYCSMASGGADADWSDIQIFLMMDFAYSTAGGGEIGAIKYGLSHPAKTSTGPHLGLQAAPRRLSIRLTTCGELSKRTGVGRVAEQQDIAVTQLYISLENVGANMGGA</sequence>
<evidence type="ECO:0000313" key="1">
    <source>
        <dbReference type="EMBL" id="TRM70292.1"/>
    </source>
</evidence>
<keyword evidence="2" id="KW-1185">Reference proteome</keyword>
<proteinExistence type="predicted"/>
<reference evidence="1 2" key="1">
    <citation type="journal article" date="2019" name="New Phytol.">
        <title>Comparative genomics reveals unique wood-decay strategies and fruiting body development in the Schizophyllaceae.</title>
        <authorList>
            <person name="Almasi E."/>
            <person name="Sahu N."/>
            <person name="Krizsan K."/>
            <person name="Balint B."/>
            <person name="Kovacs G.M."/>
            <person name="Kiss B."/>
            <person name="Cseklye J."/>
            <person name="Drula E."/>
            <person name="Henrissat B."/>
            <person name="Nagy I."/>
            <person name="Chovatia M."/>
            <person name="Adam C."/>
            <person name="LaButti K."/>
            <person name="Lipzen A."/>
            <person name="Riley R."/>
            <person name="Grigoriev I.V."/>
            <person name="Nagy L.G."/>
        </authorList>
    </citation>
    <scope>NUCLEOTIDE SEQUENCE [LARGE SCALE GENOMIC DNA]</scope>
    <source>
        <strain evidence="1 2">NL-1724</strain>
    </source>
</reference>
<protein>
    <submittedName>
        <fullName evidence="1">Uncharacterized protein</fullName>
    </submittedName>
</protein>
<comment type="caution">
    <text evidence="1">The sequence shown here is derived from an EMBL/GenBank/DDBJ whole genome shotgun (WGS) entry which is preliminary data.</text>
</comment>
<dbReference type="Proteomes" id="UP000320762">
    <property type="component" value="Unassembled WGS sequence"/>
</dbReference>
<dbReference type="EMBL" id="VDMD01000001">
    <property type="protein sequence ID" value="TRM70292.1"/>
    <property type="molecule type" value="Genomic_DNA"/>
</dbReference>
<dbReference type="AlphaFoldDB" id="A0A550CZS5"/>
<evidence type="ECO:0000313" key="2">
    <source>
        <dbReference type="Proteomes" id="UP000320762"/>
    </source>
</evidence>
<gene>
    <name evidence="1" type="ORF">BD626DRAFT_580420</name>
</gene>
<name>A0A550CZS5_9AGAR</name>